<protein>
    <submittedName>
        <fullName evidence="1">Uncharacterized protein</fullName>
    </submittedName>
</protein>
<dbReference type="EMBL" id="LAZR01001731">
    <property type="protein sequence ID" value="KKN39988.1"/>
    <property type="molecule type" value="Genomic_DNA"/>
</dbReference>
<proteinExistence type="predicted"/>
<accession>A0A0F9TET6</accession>
<comment type="caution">
    <text evidence="1">The sequence shown here is derived from an EMBL/GenBank/DDBJ whole genome shotgun (WGS) entry which is preliminary data.</text>
</comment>
<organism evidence="1">
    <name type="scientific">marine sediment metagenome</name>
    <dbReference type="NCBI Taxonomy" id="412755"/>
    <lineage>
        <taxon>unclassified sequences</taxon>
        <taxon>metagenomes</taxon>
        <taxon>ecological metagenomes</taxon>
    </lineage>
</organism>
<gene>
    <name evidence="1" type="ORF">LCGC14_0737590</name>
</gene>
<dbReference type="AlphaFoldDB" id="A0A0F9TET6"/>
<name>A0A0F9TET6_9ZZZZ</name>
<evidence type="ECO:0000313" key="1">
    <source>
        <dbReference type="EMBL" id="KKN39988.1"/>
    </source>
</evidence>
<sequence>MVELKDLERPELRKKIISIRTFPSYAKWLKKHKISPSRLFNKAVVELMQKEREK</sequence>
<reference evidence="1" key="1">
    <citation type="journal article" date="2015" name="Nature">
        <title>Complex archaea that bridge the gap between prokaryotes and eukaryotes.</title>
        <authorList>
            <person name="Spang A."/>
            <person name="Saw J.H."/>
            <person name="Jorgensen S.L."/>
            <person name="Zaremba-Niedzwiedzka K."/>
            <person name="Martijn J."/>
            <person name="Lind A.E."/>
            <person name="van Eijk R."/>
            <person name="Schleper C."/>
            <person name="Guy L."/>
            <person name="Ettema T.J."/>
        </authorList>
    </citation>
    <scope>NUCLEOTIDE SEQUENCE</scope>
</reference>